<evidence type="ECO:0000313" key="6">
    <source>
        <dbReference type="Proteomes" id="UP000007305"/>
    </source>
</evidence>
<dbReference type="InterPro" id="IPR027417">
    <property type="entry name" value="P-loop_NTPase"/>
</dbReference>
<reference evidence="5" key="2">
    <citation type="submission" date="2019-07" db="EMBL/GenBank/DDBJ databases">
        <authorList>
            <person name="Seetharam A."/>
            <person name="Woodhouse M."/>
            <person name="Cannon E."/>
        </authorList>
    </citation>
    <scope>NUCLEOTIDE SEQUENCE [LARGE SCALE GENOMIC DNA]</scope>
    <source>
        <strain evidence="5">cv. B73</strain>
    </source>
</reference>
<keyword evidence="4" id="KW-0472">Membrane</keyword>
<dbReference type="InterPro" id="IPR023192">
    <property type="entry name" value="TGS-like_dom_sf"/>
</dbReference>
<dbReference type="PANTHER" id="PTHR23305">
    <property type="entry name" value="OBG GTPASE FAMILY"/>
    <property type="match status" value="1"/>
</dbReference>
<keyword evidence="6" id="KW-1185">Reference proteome</keyword>
<feature type="region of interest" description="Disordered" evidence="3">
    <location>
        <begin position="365"/>
        <end position="385"/>
    </location>
</feature>
<evidence type="ECO:0000256" key="2">
    <source>
        <dbReference type="ARBA" id="ARBA00022840"/>
    </source>
</evidence>
<dbReference type="InParanoid" id="A0A804MUI7"/>
<reference evidence="6" key="1">
    <citation type="submission" date="2015-12" db="EMBL/GenBank/DDBJ databases">
        <title>Update maize B73 reference genome by single molecule sequencing technologies.</title>
        <authorList>
            <consortium name="Maize Genome Sequencing Project"/>
            <person name="Ware D."/>
        </authorList>
    </citation>
    <scope>NUCLEOTIDE SEQUENCE [LARGE SCALE GENOMIC DNA]</scope>
    <source>
        <strain evidence="6">cv. B73</strain>
    </source>
</reference>
<dbReference type="Proteomes" id="UP000007305">
    <property type="component" value="Chromosome 2"/>
</dbReference>
<protein>
    <recommendedName>
        <fullName evidence="8">OBG-type G domain-containing protein</fullName>
    </recommendedName>
</protein>
<keyword evidence="4" id="KW-1133">Transmembrane helix</keyword>
<keyword evidence="4" id="KW-0812">Transmembrane</keyword>
<evidence type="ECO:0007829" key="7">
    <source>
        <dbReference type="PeptideAtlas" id="A0A804MUI7"/>
    </source>
</evidence>
<dbReference type="SUPFAM" id="SSF52540">
    <property type="entry name" value="P-loop containing nucleoside triphosphate hydrolases"/>
    <property type="match status" value="1"/>
</dbReference>
<dbReference type="Gramene" id="Zm00001eb112470_T002">
    <property type="protein sequence ID" value="Zm00001eb112470_P002"/>
    <property type="gene ID" value="Zm00001eb112470"/>
</dbReference>
<dbReference type="AlphaFoldDB" id="A0A804MUI7"/>
<organism evidence="5 6">
    <name type="scientific">Zea mays</name>
    <name type="common">Maize</name>
    <dbReference type="NCBI Taxonomy" id="4577"/>
    <lineage>
        <taxon>Eukaryota</taxon>
        <taxon>Viridiplantae</taxon>
        <taxon>Streptophyta</taxon>
        <taxon>Embryophyta</taxon>
        <taxon>Tracheophyta</taxon>
        <taxon>Spermatophyta</taxon>
        <taxon>Magnoliopsida</taxon>
        <taxon>Liliopsida</taxon>
        <taxon>Poales</taxon>
        <taxon>Poaceae</taxon>
        <taxon>PACMAD clade</taxon>
        <taxon>Panicoideae</taxon>
        <taxon>Andropogonodae</taxon>
        <taxon>Andropogoneae</taxon>
        <taxon>Tripsacinae</taxon>
        <taxon>Zea</taxon>
    </lineage>
</organism>
<evidence type="ECO:0000313" key="5">
    <source>
        <dbReference type="EnsemblPlants" id="Zm00001eb112470_P002"/>
    </source>
</evidence>
<dbReference type="Gene3D" id="1.10.150.300">
    <property type="entry name" value="TGS-like domain"/>
    <property type="match status" value="1"/>
</dbReference>
<evidence type="ECO:0000256" key="3">
    <source>
        <dbReference type="SAM" id="MobiDB-lite"/>
    </source>
</evidence>
<evidence type="ECO:0000256" key="4">
    <source>
        <dbReference type="SAM" id="Phobius"/>
    </source>
</evidence>
<dbReference type="GO" id="GO:0016887">
    <property type="term" value="F:ATP hydrolysis activity"/>
    <property type="evidence" value="ECO:0000318"/>
    <property type="project" value="GO_Central"/>
</dbReference>
<accession>A0A804MUI7</accession>
<keyword evidence="2" id="KW-0067">ATP-binding</keyword>
<feature type="compositionally biased region" description="Low complexity" evidence="3">
    <location>
        <begin position="375"/>
        <end position="385"/>
    </location>
</feature>
<reference evidence="5" key="3">
    <citation type="submission" date="2021-05" db="UniProtKB">
        <authorList>
            <consortium name="EnsemblPlants"/>
        </authorList>
    </citation>
    <scope>IDENTIFICATION</scope>
    <source>
        <strain evidence="5">cv. B73</strain>
    </source>
</reference>
<keyword evidence="1" id="KW-0547">Nucleotide-binding</keyword>
<dbReference type="GO" id="GO:0005737">
    <property type="term" value="C:cytoplasm"/>
    <property type="evidence" value="ECO:0000318"/>
    <property type="project" value="GO_Central"/>
</dbReference>
<proteinExistence type="evidence at protein level"/>
<keyword evidence="7" id="KW-1267">Proteomics identification</keyword>
<sequence length="453" mass="49715">MPIHPTLLPTPSRTSYPSAPRLRGYEAAITAHHPRPIPAINAQATPSMEDGAQATPPMFLGRSPPSTRRQDRHPPLCSAIRPIAPSSPRSLRLLQVVRCFEDDDIVHVDGKVDPRSDIDVINLELIFSDLEQIEKRLDKLSKSKTKDTQVKVKEQAEKSRLEKIQQALMEGKPARSVDLAEHEKQAIKHLYLLTMKPVIYVANVTESYLAEPDINPHDKEVAKRASDLQSEHSSTYEYLLLLGASVYDDFTNEIPNADSVHAPTDYNEILSLCFIVLEGDMMVVVVLHVAFLSVVALLHVAFLSVVALVRDTCCLALTSLALFLSAVALVRDTCCLALTSLALSSPSPMALAILEGSPVTKSALSVNSSSPPPTAAGSSPVATSPEWLPTRCISARQWVARCQSPLMSTPRSTAWSLRYQRDLLQIQALVLSEEAQVSRRFKSNGQILAIDEI</sequence>
<evidence type="ECO:0008006" key="8">
    <source>
        <dbReference type="Google" id="ProtNLM"/>
    </source>
</evidence>
<feature type="transmembrane region" description="Helical" evidence="4">
    <location>
        <begin position="313"/>
        <end position="330"/>
    </location>
</feature>
<dbReference type="GO" id="GO:0005524">
    <property type="term" value="F:ATP binding"/>
    <property type="evidence" value="ECO:0007669"/>
    <property type="project" value="UniProtKB-KW"/>
</dbReference>
<name>A0A804MUI7_MAIZE</name>
<feature type="transmembrane region" description="Helical" evidence="4">
    <location>
        <begin position="281"/>
        <end position="306"/>
    </location>
</feature>
<dbReference type="PANTHER" id="PTHR23305:SF18">
    <property type="entry name" value="OBG-TYPE G DOMAIN-CONTAINING PROTEIN"/>
    <property type="match status" value="1"/>
</dbReference>
<dbReference type="FunFam" id="1.10.150.300:FF:000001">
    <property type="entry name" value="Ribosome-binding ATPase YchF"/>
    <property type="match status" value="1"/>
</dbReference>
<feature type="region of interest" description="Disordered" evidence="3">
    <location>
        <begin position="47"/>
        <end position="73"/>
    </location>
</feature>
<evidence type="ECO:0000256" key="1">
    <source>
        <dbReference type="ARBA" id="ARBA00022741"/>
    </source>
</evidence>
<dbReference type="EnsemblPlants" id="Zm00001eb112470_T002">
    <property type="protein sequence ID" value="Zm00001eb112470_P002"/>
    <property type="gene ID" value="Zm00001eb112470"/>
</dbReference>